<organism evidence="7 8">
    <name type="scientific">Eragrostis curvula</name>
    <name type="common">weeping love grass</name>
    <dbReference type="NCBI Taxonomy" id="38414"/>
    <lineage>
        <taxon>Eukaryota</taxon>
        <taxon>Viridiplantae</taxon>
        <taxon>Streptophyta</taxon>
        <taxon>Embryophyta</taxon>
        <taxon>Tracheophyta</taxon>
        <taxon>Spermatophyta</taxon>
        <taxon>Magnoliopsida</taxon>
        <taxon>Liliopsida</taxon>
        <taxon>Poales</taxon>
        <taxon>Poaceae</taxon>
        <taxon>PACMAD clade</taxon>
        <taxon>Chloridoideae</taxon>
        <taxon>Eragrostideae</taxon>
        <taxon>Eragrostidinae</taxon>
        <taxon>Eragrostis</taxon>
    </lineage>
</organism>
<protein>
    <recommendedName>
        <fullName evidence="6">Prephenate dehydratase domain-containing protein</fullName>
    </recommendedName>
</protein>
<dbReference type="Proteomes" id="UP000324897">
    <property type="component" value="Chromosome 6"/>
</dbReference>
<accession>A0A5J9WUH4</accession>
<keyword evidence="8" id="KW-1185">Reference proteome</keyword>
<dbReference type="Gene3D" id="3.30.70.260">
    <property type="match status" value="1"/>
</dbReference>
<dbReference type="GO" id="GO:0009507">
    <property type="term" value="C:chloroplast"/>
    <property type="evidence" value="ECO:0007669"/>
    <property type="project" value="TreeGrafter"/>
</dbReference>
<evidence type="ECO:0000256" key="1">
    <source>
        <dbReference type="ARBA" id="ARBA00022605"/>
    </source>
</evidence>
<evidence type="ECO:0000256" key="3">
    <source>
        <dbReference type="ARBA" id="ARBA00023222"/>
    </source>
</evidence>
<dbReference type="OrthoDB" id="2414662at2759"/>
<evidence type="ECO:0000256" key="4">
    <source>
        <dbReference type="ARBA" id="ARBA00023239"/>
    </source>
</evidence>
<comment type="caution">
    <text evidence="7">The sequence shown here is derived from an EMBL/GenBank/DDBJ whole genome shotgun (WGS) entry which is preliminary data.</text>
</comment>
<keyword evidence="2" id="KW-0057">Aromatic amino acid biosynthesis</keyword>
<evidence type="ECO:0000313" key="8">
    <source>
        <dbReference type="Proteomes" id="UP000324897"/>
    </source>
</evidence>
<evidence type="ECO:0000256" key="2">
    <source>
        <dbReference type="ARBA" id="ARBA00023141"/>
    </source>
</evidence>
<dbReference type="SUPFAM" id="SSF53850">
    <property type="entry name" value="Periplasmic binding protein-like II"/>
    <property type="match status" value="1"/>
</dbReference>
<dbReference type="InterPro" id="IPR018528">
    <property type="entry name" value="Preph_deHydtase_CS"/>
</dbReference>
<evidence type="ECO:0000259" key="6">
    <source>
        <dbReference type="Pfam" id="PF00800"/>
    </source>
</evidence>
<dbReference type="GO" id="GO:0004664">
    <property type="term" value="F:prephenate dehydratase activity"/>
    <property type="evidence" value="ECO:0007669"/>
    <property type="project" value="InterPro"/>
</dbReference>
<dbReference type="GO" id="GO:0009094">
    <property type="term" value="P:L-phenylalanine biosynthetic process"/>
    <property type="evidence" value="ECO:0007669"/>
    <property type="project" value="UniProtKB-KW"/>
</dbReference>
<proteinExistence type="predicted"/>
<name>A0A5J9WUH4_9POAL</name>
<gene>
    <name evidence="7" type="ORF">EJB05_03165</name>
</gene>
<sequence>MPRHHPLCDSLESAFFQDSPSLGIMAADRAVVPVENHDLLLRRTLHGRLHIVGEVLLPVRHCLLALPGVRREDSPTPPAYVAANGLRDTAAVASSRAAELYGMEVLADGIQDDDAGNVTRFVVLARELVVPPRSTDGGGRPIKTSIVFAGASSSVIFKVIAAFAKRDISLTRIETRPSTTTSRRACWAACSGTSTSRPPSPTPGAQNAMAEVHEFTSFLQVLGSYPMAMDDM</sequence>
<dbReference type="SUPFAM" id="SSF55021">
    <property type="entry name" value="ACT-like"/>
    <property type="match status" value="1"/>
</dbReference>
<dbReference type="InterPro" id="IPR045865">
    <property type="entry name" value="ACT-like_dom_sf"/>
</dbReference>
<evidence type="ECO:0000256" key="5">
    <source>
        <dbReference type="ARBA" id="ARBA00029440"/>
    </source>
</evidence>
<dbReference type="PROSITE" id="PS00858">
    <property type="entry name" value="PREPHENATE_DEHYDR_2"/>
    <property type="match status" value="1"/>
</dbReference>
<feature type="domain" description="Prephenate dehydratase" evidence="6">
    <location>
        <begin position="81"/>
        <end position="127"/>
    </location>
</feature>
<reference evidence="7 8" key="1">
    <citation type="journal article" date="2019" name="Sci. Rep.">
        <title>A high-quality genome of Eragrostis curvula grass provides insights into Poaceae evolution and supports new strategies to enhance forage quality.</title>
        <authorList>
            <person name="Carballo J."/>
            <person name="Santos B.A.C.M."/>
            <person name="Zappacosta D."/>
            <person name="Garbus I."/>
            <person name="Selva J.P."/>
            <person name="Gallo C.A."/>
            <person name="Diaz A."/>
            <person name="Albertini E."/>
            <person name="Caccamo M."/>
            <person name="Echenique V."/>
        </authorList>
    </citation>
    <scope>NUCLEOTIDE SEQUENCE [LARGE SCALE GENOMIC DNA]</scope>
    <source>
        <strain evidence="8">cv. Victoria</strain>
        <tissue evidence="7">Leaf</tissue>
    </source>
</reference>
<keyword evidence="4" id="KW-0456">Lyase</keyword>
<dbReference type="PANTHER" id="PTHR21022:SF41">
    <property type="entry name" value="AROGENATE DEHYDRATASE"/>
    <property type="match status" value="1"/>
</dbReference>
<dbReference type="Pfam" id="PF00800">
    <property type="entry name" value="PDT"/>
    <property type="match status" value="1"/>
</dbReference>
<feature type="non-terminal residue" evidence="7">
    <location>
        <position position="1"/>
    </location>
</feature>
<dbReference type="Gene3D" id="3.40.190.10">
    <property type="entry name" value="Periplasmic binding protein-like II"/>
    <property type="match status" value="1"/>
</dbReference>
<comment type="pathway">
    <text evidence="5">Amino-acid biosynthesis.</text>
</comment>
<dbReference type="EMBL" id="RWGY01000002">
    <property type="protein sequence ID" value="TVU51723.1"/>
    <property type="molecule type" value="Genomic_DNA"/>
</dbReference>
<keyword evidence="3" id="KW-0584">Phenylalanine biosynthesis</keyword>
<dbReference type="GO" id="GO:0047769">
    <property type="term" value="F:arogenate dehydratase activity"/>
    <property type="evidence" value="ECO:0007669"/>
    <property type="project" value="TreeGrafter"/>
</dbReference>
<dbReference type="PANTHER" id="PTHR21022">
    <property type="entry name" value="PREPHENATE DEHYDRATASE P PROTEIN"/>
    <property type="match status" value="1"/>
</dbReference>
<evidence type="ECO:0000313" key="7">
    <source>
        <dbReference type="EMBL" id="TVU51723.1"/>
    </source>
</evidence>
<keyword evidence="1" id="KW-0028">Amino-acid biosynthesis</keyword>
<dbReference type="AlphaFoldDB" id="A0A5J9WUH4"/>
<dbReference type="InterPro" id="IPR001086">
    <property type="entry name" value="Preph_deHydtase"/>
</dbReference>
<dbReference type="Gramene" id="TVU51723">
    <property type="protein sequence ID" value="TVU51723"/>
    <property type="gene ID" value="EJB05_03165"/>
</dbReference>